<dbReference type="GO" id="GO:0016740">
    <property type="term" value="F:transferase activity"/>
    <property type="evidence" value="ECO:0007669"/>
    <property type="project" value="UniProtKB-KW"/>
</dbReference>
<protein>
    <submittedName>
        <fullName evidence="3">GT2 family glycosyltransferase</fullName>
    </submittedName>
</protein>
<sequence length="293" mass="34354">MLEASICIVSKNRKSELYKTLQWINLNVDLNQAEVLICLDGCCDDSYLLAEKFSDFQWLILQESIGASPARNKLYKRTKGAIIFGFDDDAYPVEKDFICTAQKLFKSNPKVGILAFREIRDLNVYNEVQNKVRGEFLCSEFIGCGFAIKREVYFKTNGFPTWMKIYGEESCVSVEVLDCGFDILFSSDLVVLHRVNLSTRKKQGHNQYRFKNQLINSSKFYLVYYPFRFWLYKLGRLYHHNFTKYAVLNRTFFFNFFQAGIATTLFVFELPKYRKVLKLDTLQKMRDLPAPRI</sequence>
<feature type="domain" description="Glycosyltransferase 2-like" evidence="2">
    <location>
        <begin position="5"/>
        <end position="161"/>
    </location>
</feature>
<dbReference type="Gene3D" id="3.90.550.10">
    <property type="entry name" value="Spore Coat Polysaccharide Biosynthesis Protein SpsA, Chain A"/>
    <property type="match status" value="1"/>
</dbReference>
<keyword evidence="1" id="KW-0812">Transmembrane</keyword>
<dbReference type="AlphaFoldDB" id="A0A4Q0PEA0"/>
<organism evidence="3 4">
    <name type="scientific">Leeuwenhoekiella polynyae</name>
    <dbReference type="NCBI Taxonomy" id="1550906"/>
    <lineage>
        <taxon>Bacteria</taxon>
        <taxon>Pseudomonadati</taxon>
        <taxon>Bacteroidota</taxon>
        <taxon>Flavobacteriia</taxon>
        <taxon>Flavobacteriales</taxon>
        <taxon>Flavobacteriaceae</taxon>
        <taxon>Leeuwenhoekiella</taxon>
    </lineage>
</organism>
<dbReference type="RefSeq" id="WP_128764717.1">
    <property type="nucleotide sequence ID" value="NZ_JBHUOO010000048.1"/>
</dbReference>
<keyword evidence="4" id="KW-1185">Reference proteome</keyword>
<dbReference type="SUPFAM" id="SSF53448">
    <property type="entry name" value="Nucleotide-diphospho-sugar transferases"/>
    <property type="match status" value="1"/>
</dbReference>
<dbReference type="Proteomes" id="UP000289859">
    <property type="component" value="Unassembled WGS sequence"/>
</dbReference>
<dbReference type="OrthoDB" id="1143197at2"/>
<gene>
    <name evidence="3" type="ORF">DSM02_1145</name>
</gene>
<feature type="transmembrane region" description="Helical" evidence="1">
    <location>
        <begin position="252"/>
        <end position="270"/>
    </location>
</feature>
<keyword evidence="1" id="KW-1133">Transmembrane helix</keyword>
<reference evidence="3 4" key="1">
    <citation type="submission" date="2018-07" db="EMBL/GenBank/DDBJ databases">
        <title>Leeuwenhoekiella genomics.</title>
        <authorList>
            <person name="Tahon G."/>
            <person name="Willems A."/>
        </authorList>
    </citation>
    <scope>NUCLEOTIDE SEQUENCE [LARGE SCALE GENOMIC DNA]</scope>
    <source>
        <strain evidence="3 4">LMG 29608</strain>
    </source>
</reference>
<comment type="caution">
    <text evidence="3">The sequence shown here is derived from an EMBL/GenBank/DDBJ whole genome shotgun (WGS) entry which is preliminary data.</text>
</comment>
<evidence type="ECO:0000259" key="2">
    <source>
        <dbReference type="Pfam" id="PF00535"/>
    </source>
</evidence>
<dbReference type="InterPro" id="IPR001173">
    <property type="entry name" value="Glyco_trans_2-like"/>
</dbReference>
<accession>A0A4Q0PEA0</accession>
<dbReference type="InterPro" id="IPR029044">
    <property type="entry name" value="Nucleotide-diphossugar_trans"/>
</dbReference>
<dbReference type="EMBL" id="QOVK01000003">
    <property type="protein sequence ID" value="RXG25175.1"/>
    <property type="molecule type" value="Genomic_DNA"/>
</dbReference>
<dbReference type="CDD" id="cd00761">
    <property type="entry name" value="Glyco_tranf_GTA_type"/>
    <property type="match status" value="1"/>
</dbReference>
<evidence type="ECO:0000256" key="1">
    <source>
        <dbReference type="SAM" id="Phobius"/>
    </source>
</evidence>
<keyword evidence="3" id="KW-0808">Transferase</keyword>
<evidence type="ECO:0000313" key="4">
    <source>
        <dbReference type="Proteomes" id="UP000289859"/>
    </source>
</evidence>
<name>A0A4Q0PEA0_9FLAO</name>
<proteinExistence type="predicted"/>
<evidence type="ECO:0000313" key="3">
    <source>
        <dbReference type="EMBL" id="RXG25175.1"/>
    </source>
</evidence>
<keyword evidence="1" id="KW-0472">Membrane</keyword>
<dbReference type="Pfam" id="PF00535">
    <property type="entry name" value="Glycos_transf_2"/>
    <property type="match status" value="1"/>
</dbReference>